<accession>A0ABT1E6A9</accession>
<dbReference type="InterPro" id="IPR007074">
    <property type="entry name" value="LicD/FKTN/FKRP_NTP_transf"/>
</dbReference>
<protein>
    <submittedName>
        <fullName evidence="2">LicD family protein</fullName>
    </submittedName>
</protein>
<evidence type="ECO:0000313" key="2">
    <source>
        <dbReference type="EMBL" id="MCP1101375.1"/>
    </source>
</evidence>
<dbReference type="PANTHER" id="PTHR43404:SF2">
    <property type="entry name" value="LIPOPOLYSACCHARIDE CHOLINEPHOSPHOTRANSFERASE LICD"/>
    <property type="match status" value="1"/>
</dbReference>
<comment type="caution">
    <text evidence="2">The sequence shown here is derived from an EMBL/GenBank/DDBJ whole genome shotgun (WGS) entry which is preliminary data.</text>
</comment>
<organism evidence="2 3">
    <name type="scientific">Aequitasia blattaphilus</name>
    <dbReference type="NCBI Taxonomy" id="2949332"/>
    <lineage>
        <taxon>Bacteria</taxon>
        <taxon>Bacillati</taxon>
        <taxon>Bacillota</taxon>
        <taxon>Clostridia</taxon>
        <taxon>Lachnospirales</taxon>
        <taxon>Lachnospiraceae</taxon>
        <taxon>Aequitasia</taxon>
    </lineage>
</organism>
<dbReference type="Proteomes" id="UP001523566">
    <property type="component" value="Unassembled WGS sequence"/>
</dbReference>
<proteinExistence type="predicted"/>
<dbReference type="Pfam" id="PF04991">
    <property type="entry name" value="LicD"/>
    <property type="match status" value="1"/>
</dbReference>
<sequence length="294" mass="34624">MRKYSEFEEYDKEILDKLHKTQIEILNEFKRICKKHDLNYFIAYGSAIGAVRHRGFIPWDDDIDVAMPRKDYMKFMSLAKKELADKYFLMTPEIDKRYACTVTHLEMKGTIFVSEMNQDLKCEQGIFMDIFPLDFVAENKVKEKWQGLSTNFWGRLLFLSGTAYPIVPVKGVFGLVLRYLCVIIHYMLKLFHISPAWIYKRFQKSSMSSYRKGGTYVTSFEYAGAIKDKVKYKDLFPLKEVKFEDTTVNIPSNNHEFLTKVYGDYLKMPPVHKRVNHMPIIIGFEGEEPIYKNK</sequence>
<reference evidence="2 3" key="1">
    <citation type="journal article" date="2022" name="Genome Biol. Evol.">
        <title>Host diet, physiology and behaviors set the stage for Lachnospiraceae cladogenesis.</title>
        <authorList>
            <person name="Vera-Ponce De Leon A."/>
            <person name="Schneider M."/>
            <person name="Jahnes B.C."/>
            <person name="Sadowski V."/>
            <person name="Camuy-Velez L.A."/>
            <person name="Duan J."/>
            <person name="Sabree Z.L."/>
        </authorList>
    </citation>
    <scope>NUCLEOTIDE SEQUENCE [LARGE SCALE GENOMIC DNA]</scope>
    <source>
        <strain evidence="2 3">PAL113</strain>
    </source>
</reference>
<keyword evidence="3" id="KW-1185">Reference proteome</keyword>
<dbReference type="PANTHER" id="PTHR43404">
    <property type="entry name" value="LIPOPOLYSACCHARIDE CHOLINEPHOSPHOTRANSFERASE LICD"/>
    <property type="match status" value="1"/>
</dbReference>
<evidence type="ECO:0000259" key="1">
    <source>
        <dbReference type="Pfam" id="PF04991"/>
    </source>
</evidence>
<name>A0ABT1E6A9_9FIRM</name>
<dbReference type="InterPro" id="IPR052942">
    <property type="entry name" value="LPS_cholinephosphotransferase"/>
</dbReference>
<gene>
    <name evidence="2" type="ORF">NK125_02975</name>
</gene>
<evidence type="ECO:0000313" key="3">
    <source>
        <dbReference type="Proteomes" id="UP001523566"/>
    </source>
</evidence>
<dbReference type="RefSeq" id="WP_262065160.1">
    <property type="nucleotide sequence ID" value="NZ_JAMXOD010000003.1"/>
</dbReference>
<feature type="domain" description="LicD/FKTN/FKRP nucleotidyltransferase" evidence="1">
    <location>
        <begin position="33"/>
        <end position="263"/>
    </location>
</feature>
<dbReference type="EMBL" id="JAMZFW010000003">
    <property type="protein sequence ID" value="MCP1101375.1"/>
    <property type="molecule type" value="Genomic_DNA"/>
</dbReference>